<evidence type="ECO:0000259" key="5">
    <source>
        <dbReference type="Pfam" id="PF00535"/>
    </source>
</evidence>
<dbReference type="EC" id="2.4.-.-" evidence="6"/>
<gene>
    <name evidence="6" type="ORF">ACFOW9_14530</name>
</gene>
<evidence type="ECO:0000256" key="4">
    <source>
        <dbReference type="ARBA" id="ARBA00022679"/>
    </source>
</evidence>
<keyword evidence="7" id="KW-1185">Reference proteome</keyword>
<name>A0ABV8R3W6_9MICC</name>
<dbReference type="SUPFAM" id="SSF53448">
    <property type="entry name" value="Nucleotide-diphospho-sugar transferases"/>
    <property type="match status" value="1"/>
</dbReference>
<evidence type="ECO:0000256" key="3">
    <source>
        <dbReference type="ARBA" id="ARBA00022676"/>
    </source>
</evidence>
<sequence>MTDLDKTQAIQFALIVVNYGSSHLLSENLAGMNLGLHHGLIIVVDNFTTNSERQKLRQLGVVENWTVLELDENVGFGAGVNVGARHAFDLGLASMAVINPDARVSPENLLKLIQATLDDPNVMVSPIIRTSSGAVWFDGMDLYTNSGRVASSRRRVLPAGPSEPWISGACFAVSKYMWESVGGFDEDYFLYWEDVDLSRRVVRQRGRLAVLTDASAVHDEGGTQKSAGRPGSKSEVYYFYNIRNRLIYAAKHGDDAQLKSWIRATPRVSYEILLGGGRRQFLSSIAPFRAYIKGIFFGWQMMKEIQKNKNMATGHVTRSVKGEGSCS</sequence>
<keyword evidence="4 6" id="KW-0808">Transferase</keyword>
<dbReference type="PANTHER" id="PTHR43179">
    <property type="entry name" value="RHAMNOSYLTRANSFERASE WBBL"/>
    <property type="match status" value="1"/>
</dbReference>
<dbReference type="RefSeq" id="WP_230065945.1">
    <property type="nucleotide sequence ID" value="NZ_BAABLL010000010.1"/>
</dbReference>
<dbReference type="InterPro" id="IPR029044">
    <property type="entry name" value="Nucleotide-diphossugar_trans"/>
</dbReference>
<proteinExistence type="inferred from homology"/>
<organism evidence="6 7">
    <name type="scientific">Arthrobacter cryoconiti</name>
    <dbReference type="NCBI Taxonomy" id="748907"/>
    <lineage>
        <taxon>Bacteria</taxon>
        <taxon>Bacillati</taxon>
        <taxon>Actinomycetota</taxon>
        <taxon>Actinomycetes</taxon>
        <taxon>Micrococcales</taxon>
        <taxon>Micrococcaceae</taxon>
        <taxon>Arthrobacter</taxon>
    </lineage>
</organism>
<evidence type="ECO:0000313" key="6">
    <source>
        <dbReference type="EMBL" id="MFC4266823.1"/>
    </source>
</evidence>
<dbReference type="InterPro" id="IPR001173">
    <property type="entry name" value="Glyco_trans_2-like"/>
</dbReference>
<dbReference type="EMBL" id="JBHSCQ010000022">
    <property type="protein sequence ID" value="MFC4266823.1"/>
    <property type="molecule type" value="Genomic_DNA"/>
</dbReference>
<keyword evidence="3 6" id="KW-0328">Glycosyltransferase</keyword>
<protein>
    <submittedName>
        <fullName evidence="6">Glycosyltransferase family 2 protein</fullName>
        <ecNumber evidence="6">2.4.-.-</ecNumber>
    </submittedName>
</protein>
<dbReference type="GO" id="GO:0016757">
    <property type="term" value="F:glycosyltransferase activity"/>
    <property type="evidence" value="ECO:0007669"/>
    <property type="project" value="UniProtKB-KW"/>
</dbReference>
<comment type="caution">
    <text evidence="6">The sequence shown here is derived from an EMBL/GenBank/DDBJ whole genome shotgun (WGS) entry which is preliminary data.</text>
</comment>
<evidence type="ECO:0000313" key="7">
    <source>
        <dbReference type="Proteomes" id="UP001595773"/>
    </source>
</evidence>
<comment type="pathway">
    <text evidence="1">Cell wall biogenesis; cell wall polysaccharide biosynthesis.</text>
</comment>
<evidence type="ECO:0000256" key="2">
    <source>
        <dbReference type="ARBA" id="ARBA00006739"/>
    </source>
</evidence>
<dbReference type="Gene3D" id="3.90.550.10">
    <property type="entry name" value="Spore Coat Polysaccharide Biosynthesis Protein SpsA, Chain A"/>
    <property type="match status" value="1"/>
</dbReference>
<accession>A0ABV8R3W6</accession>
<comment type="similarity">
    <text evidence="2">Belongs to the glycosyltransferase 2 family.</text>
</comment>
<feature type="domain" description="Glycosyltransferase 2-like" evidence="5">
    <location>
        <begin position="41"/>
        <end position="141"/>
    </location>
</feature>
<dbReference type="Proteomes" id="UP001595773">
    <property type="component" value="Unassembled WGS sequence"/>
</dbReference>
<evidence type="ECO:0000256" key="1">
    <source>
        <dbReference type="ARBA" id="ARBA00004776"/>
    </source>
</evidence>
<dbReference type="PANTHER" id="PTHR43179:SF12">
    <property type="entry name" value="GALACTOFURANOSYLTRANSFERASE GLFT2"/>
    <property type="match status" value="1"/>
</dbReference>
<dbReference type="Pfam" id="PF00535">
    <property type="entry name" value="Glycos_transf_2"/>
    <property type="match status" value="1"/>
</dbReference>
<reference evidence="7" key="1">
    <citation type="journal article" date="2019" name="Int. J. Syst. Evol. Microbiol.">
        <title>The Global Catalogue of Microorganisms (GCM) 10K type strain sequencing project: providing services to taxonomists for standard genome sequencing and annotation.</title>
        <authorList>
            <consortium name="The Broad Institute Genomics Platform"/>
            <consortium name="The Broad Institute Genome Sequencing Center for Infectious Disease"/>
            <person name="Wu L."/>
            <person name="Ma J."/>
        </authorList>
    </citation>
    <scope>NUCLEOTIDE SEQUENCE [LARGE SCALE GENOMIC DNA]</scope>
    <source>
        <strain evidence="7">CGMCC 1.10698</strain>
    </source>
</reference>